<keyword evidence="3 4" id="KW-0663">Pyridoxal phosphate</keyword>
<dbReference type="Pfam" id="PF01041">
    <property type="entry name" value="DegT_DnrJ_EryC1"/>
    <property type="match status" value="1"/>
</dbReference>
<evidence type="ECO:0000256" key="4">
    <source>
        <dbReference type="RuleBase" id="RU004508"/>
    </source>
</evidence>
<evidence type="ECO:0000256" key="2">
    <source>
        <dbReference type="PIRSR" id="PIRSR000390-1"/>
    </source>
</evidence>
<feature type="active site" description="Proton acceptor" evidence="2">
    <location>
        <position position="189"/>
    </location>
</feature>
<keyword evidence="5" id="KW-0032">Aminotransferase</keyword>
<dbReference type="GO" id="GO:0030170">
    <property type="term" value="F:pyridoxal phosphate binding"/>
    <property type="evidence" value="ECO:0007669"/>
    <property type="project" value="TreeGrafter"/>
</dbReference>
<dbReference type="Gene3D" id="3.90.1150.10">
    <property type="entry name" value="Aspartate Aminotransferase, domain 1"/>
    <property type="match status" value="1"/>
</dbReference>
<dbReference type="AlphaFoldDB" id="A0A6I3KL63"/>
<dbReference type="InterPro" id="IPR015422">
    <property type="entry name" value="PyrdxlP-dep_Trfase_small"/>
</dbReference>
<comment type="caution">
    <text evidence="5">The sequence shown here is derived from an EMBL/GenBank/DDBJ whole genome shotgun (WGS) entry which is preliminary data.</text>
</comment>
<dbReference type="InterPro" id="IPR015421">
    <property type="entry name" value="PyrdxlP-dep_Trfase_major"/>
</dbReference>
<dbReference type="PIRSF" id="PIRSF000390">
    <property type="entry name" value="PLP_StrS"/>
    <property type="match status" value="1"/>
</dbReference>
<keyword evidence="6" id="KW-1185">Reference proteome</keyword>
<dbReference type="EC" id="2.6.1.92" evidence="5"/>
<dbReference type="NCBIfam" id="TIGR03588">
    <property type="entry name" value="PseC"/>
    <property type="match status" value="1"/>
</dbReference>
<evidence type="ECO:0000313" key="6">
    <source>
        <dbReference type="Proteomes" id="UP000440694"/>
    </source>
</evidence>
<dbReference type="Gene3D" id="3.40.640.10">
    <property type="entry name" value="Type I PLP-dependent aspartate aminotransferase-like (Major domain)"/>
    <property type="match status" value="1"/>
</dbReference>
<dbReference type="GO" id="GO:0000271">
    <property type="term" value="P:polysaccharide biosynthetic process"/>
    <property type="evidence" value="ECO:0007669"/>
    <property type="project" value="TreeGrafter"/>
</dbReference>
<dbReference type="InterPro" id="IPR000653">
    <property type="entry name" value="DegT/StrS_aminotransferase"/>
</dbReference>
<dbReference type="Proteomes" id="UP000440694">
    <property type="component" value="Unassembled WGS sequence"/>
</dbReference>
<dbReference type="EMBL" id="WMBQ01000001">
    <property type="protein sequence ID" value="MTD94680.1"/>
    <property type="molecule type" value="Genomic_DNA"/>
</dbReference>
<evidence type="ECO:0000256" key="3">
    <source>
        <dbReference type="PIRSR" id="PIRSR000390-2"/>
    </source>
</evidence>
<accession>A0A6I3KL63</accession>
<gene>
    <name evidence="5" type="primary">pseC</name>
    <name evidence="5" type="ORF">GIW81_10090</name>
</gene>
<evidence type="ECO:0000313" key="5">
    <source>
        <dbReference type="EMBL" id="MTD94680.1"/>
    </source>
</evidence>
<evidence type="ECO:0000256" key="1">
    <source>
        <dbReference type="ARBA" id="ARBA00037999"/>
    </source>
</evidence>
<protein>
    <submittedName>
        <fullName evidence="5">UDP-4-amino-4, 6-dideoxy-N-acetyl-beta-L-altrosamine transaminase</fullName>
        <ecNumber evidence="5">2.6.1.92</ecNumber>
    </submittedName>
</protein>
<dbReference type="InterPro" id="IPR015424">
    <property type="entry name" value="PyrdxlP-dep_Trfase"/>
</dbReference>
<keyword evidence="5" id="KW-0808">Transferase</keyword>
<name>A0A6I3KL63_9HYPH</name>
<dbReference type="SUPFAM" id="SSF53383">
    <property type="entry name" value="PLP-dependent transferases"/>
    <property type="match status" value="1"/>
</dbReference>
<dbReference type="GO" id="GO:0008483">
    <property type="term" value="F:transaminase activity"/>
    <property type="evidence" value="ECO:0007669"/>
    <property type="project" value="UniProtKB-KW"/>
</dbReference>
<feature type="modified residue" description="N6-(pyridoxal phosphate)lysine" evidence="3">
    <location>
        <position position="189"/>
    </location>
</feature>
<proteinExistence type="inferred from homology"/>
<reference evidence="5 6" key="1">
    <citation type="submission" date="2019-11" db="EMBL/GenBank/DDBJ databases">
        <title>Identification of a novel strain.</title>
        <authorList>
            <person name="Xu Q."/>
            <person name="Wang G."/>
        </authorList>
    </citation>
    <scope>NUCLEOTIDE SEQUENCE [LARGE SCALE GENOMIC DNA]</scope>
    <source>
        <strain evidence="6">xq</strain>
    </source>
</reference>
<dbReference type="InterPro" id="IPR020026">
    <property type="entry name" value="PseC"/>
</dbReference>
<dbReference type="PANTHER" id="PTHR30244:SF34">
    <property type="entry name" value="DTDP-4-AMINO-4,6-DIDEOXYGALACTOSE TRANSAMINASE"/>
    <property type="match status" value="1"/>
</dbReference>
<organism evidence="5 6">
    <name type="scientific">Hyphomicrobium album</name>
    <dbReference type="NCBI Taxonomy" id="2665159"/>
    <lineage>
        <taxon>Bacteria</taxon>
        <taxon>Pseudomonadati</taxon>
        <taxon>Pseudomonadota</taxon>
        <taxon>Alphaproteobacteria</taxon>
        <taxon>Hyphomicrobiales</taxon>
        <taxon>Hyphomicrobiaceae</taxon>
        <taxon>Hyphomicrobium</taxon>
    </lineage>
</organism>
<dbReference type="CDD" id="cd00616">
    <property type="entry name" value="AHBA_syn"/>
    <property type="match status" value="1"/>
</dbReference>
<sequence length="384" mass="42484">MIPYGRQDIDEADIDAVVKVLRSDWLTQGPSIQEFETTFAVYCGAAHAVAVSSATAGLHLAVKALGLKSGGLLWTVPNTFVATANVALYCGADVDFVDIDPNTYCISVQRLRERLAAVRASGGRLPDIVTVVHFAGQPCEMQEIRRLAKEFGFRVIEDASHAVGAEYMSRKVGSCDHSDLCVFSFHPVKIVTTGEGGMVTTSDPFLATALAELRTHGITRDPQRMESASQGAWYYEMLELGFNYRITDMQAALGCSQMRRLDDFVARRRKLAATYNRELADLPIRLPYQHPDGNSSFHLYPIVVEAEQRARIFAELRSRGIGVNVHYIPVYTQPVYRRLGFEIGYCPSAEAYYAGAISLPLFSRMSDDEQNVVMAAVRDVVLHS</sequence>
<dbReference type="PANTHER" id="PTHR30244">
    <property type="entry name" value="TRANSAMINASE"/>
    <property type="match status" value="1"/>
</dbReference>
<dbReference type="RefSeq" id="WP_324614964.1">
    <property type="nucleotide sequence ID" value="NZ_WMBQ01000001.1"/>
</dbReference>
<comment type="similarity">
    <text evidence="1 4">Belongs to the DegT/DnrJ/EryC1 family.</text>
</comment>